<sequence length="185" mass="21555">MEGAAVHHRSGQRWRGSFSRITDRFRFVSVADMDNRCDRSDLDDGDHQRRCRPNPFKKLPQPVRFSVPLDVQPRFDRSRLKLRRNEPQRRVFPTIFGPPHSAWDHGVRIDRRDVCAVFVFKQRGRRAAAKAEQAEPEETEQKETCNSGTWRREESIDGRGVHADATHATGVPRHLRPCFSRKSRC</sequence>
<proteinExistence type="predicted"/>
<reference evidence="2 3" key="1">
    <citation type="submission" date="2019-02" db="EMBL/GenBank/DDBJ databases">
        <title>Deep-cultivation of Planctomycetes and their phenomic and genomic characterization uncovers novel biology.</title>
        <authorList>
            <person name="Wiegand S."/>
            <person name="Jogler M."/>
            <person name="Boedeker C."/>
            <person name="Pinto D."/>
            <person name="Vollmers J."/>
            <person name="Rivas-Marin E."/>
            <person name="Kohn T."/>
            <person name="Peeters S.H."/>
            <person name="Heuer A."/>
            <person name="Rast P."/>
            <person name="Oberbeckmann S."/>
            <person name="Bunk B."/>
            <person name="Jeske O."/>
            <person name="Meyerdierks A."/>
            <person name="Storesund J.E."/>
            <person name="Kallscheuer N."/>
            <person name="Luecker S."/>
            <person name="Lage O.M."/>
            <person name="Pohl T."/>
            <person name="Merkel B.J."/>
            <person name="Hornburger P."/>
            <person name="Mueller R.-W."/>
            <person name="Bruemmer F."/>
            <person name="Labrenz M."/>
            <person name="Spormann A.M."/>
            <person name="Op den Camp H."/>
            <person name="Overmann J."/>
            <person name="Amann R."/>
            <person name="Jetten M.S.M."/>
            <person name="Mascher T."/>
            <person name="Medema M.H."/>
            <person name="Devos D.P."/>
            <person name="Kaster A.-K."/>
            <person name="Ovreas L."/>
            <person name="Rohde M."/>
            <person name="Galperin M.Y."/>
            <person name="Jogler C."/>
        </authorList>
    </citation>
    <scope>NUCLEOTIDE SEQUENCE [LARGE SCALE GENOMIC DNA]</scope>
    <source>
        <strain evidence="2 3">TBK1r</strain>
    </source>
</reference>
<organism evidence="2 3">
    <name type="scientific">Stieleria magnilauensis</name>
    <dbReference type="NCBI Taxonomy" id="2527963"/>
    <lineage>
        <taxon>Bacteria</taxon>
        <taxon>Pseudomonadati</taxon>
        <taxon>Planctomycetota</taxon>
        <taxon>Planctomycetia</taxon>
        <taxon>Pirellulales</taxon>
        <taxon>Pirellulaceae</taxon>
        <taxon>Stieleria</taxon>
    </lineage>
</organism>
<name>A0ABX5Y196_9BACT</name>
<dbReference type="Proteomes" id="UP000318081">
    <property type="component" value="Chromosome"/>
</dbReference>
<dbReference type="EMBL" id="CP036432">
    <property type="protein sequence ID" value="QDV87717.1"/>
    <property type="molecule type" value="Genomic_DNA"/>
</dbReference>
<evidence type="ECO:0000313" key="2">
    <source>
        <dbReference type="EMBL" id="QDV87717.1"/>
    </source>
</evidence>
<evidence type="ECO:0000256" key="1">
    <source>
        <dbReference type="SAM" id="MobiDB-lite"/>
    </source>
</evidence>
<gene>
    <name evidence="2" type="ORF">TBK1r_67480</name>
</gene>
<evidence type="ECO:0000313" key="3">
    <source>
        <dbReference type="Proteomes" id="UP000318081"/>
    </source>
</evidence>
<accession>A0ABX5Y196</accession>
<protein>
    <submittedName>
        <fullName evidence="2">Uncharacterized protein</fullName>
    </submittedName>
</protein>
<feature type="compositionally biased region" description="Basic and acidic residues" evidence="1">
    <location>
        <begin position="150"/>
        <end position="165"/>
    </location>
</feature>
<feature type="region of interest" description="Disordered" evidence="1">
    <location>
        <begin position="129"/>
        <end position="173"/>
    </location>
</feature>
<keyword evidence="3" id="KW-1185">Reference proteome</keyword>